<proteinExistence type="predicted"/>
<protein>
    <submittedName>
        <fullName evidence="1">Uncharacterized protein</fullName>
    </submittedName>
</protein>
<organism evidence="1 2">
    <name type="scientific">Umbra pygmaea</name>
    <name type="common">Eastern mudminnow</name>
    <dbReference type="NCBI Taxonomy" id="75934"/>
    <lineage>
        <taxon>Eukaryota</taxon>
        <taxon>Metazoa</taxon>
        <taxon>Chordata</taxon>
        <taxon>Craniata</taxon>
        <taxon>Vertebrata</taxon>
        <taxon>Euteleostomi</taxon>
        <taxon>Actinopterygii</taxon>
        <taxon>Neopterygii</taxon>
        <taxon>Teleostei</taxon>
        <taxon>Protacanthopterygii</taxon>
        <taxon>Esociformes</taxon>
        <taxon>Umbridae</taxon>
        <taxon>Umbra</taxon>
    </lineage>
</organism>
<dbReference type="EMBL" id="JAGEUA010000011">
    <property type="protein sequence ID" value="KAL0962767.1"/>
    <property type="molecule type" value="Genomic_DNA"/>
</dbReference>
<sequence>MYNMSLTSGTQPKVCGKPSVVCLCDKSRGLRAQERRLRMWLKEDSLAFQDLSSLVLDKRLLRDMKKDGPVQTYRPT</sequence>
<evidence type="ECO:0000313" key="2">
    <source>
        <dbReference type="Proteomes" id="UP001557470"/>
    </source>
</evidence>
<dbReference type="AlphaFoldDB" id="A0ABD0WGB8"/>
<dbReference type="Proteomes" id="UP001557470">
    <property type="component" value="Unassembled WGS sequence"/>
</dbReference>
<comment type="caution">
    <text evidence="1">The sequence shown here is derived from an EMBL/GenBank/DDBJ whole genome shotgun (WGS) entry which is preliminary data.</text>
</comment>
<evidence type="ECO:0000313" key="1">
    <source>
        <dbReference type="EMBL" id="KAL0962767.1"/>
    </source>
</evidence>
<accession>A0ABD0WGB8</accession>
<reference evidence="1 2" key="1">
    <citation type="submission" date="2024-06" db="EMBL/GenBank/DDBJ databases">
        <authorList>
            <person name="Pan Q."/>
            <person name="Wen M."/>
            <person name="Jouanno E."/>
            <person name="Zahm M."/>
            <person name="Klopp C."/>
            <person name="Cabau C."/>
            <person name="Louis A."/>
            <person name="Berthelot C."/>
            <person name="Parey E."/>
            <person name="Roest Crollius H."/>
            <person name="Montfort J."/>
            <person name="Robinson-Rechavi M."/>
            <person name="Bouchez O."/>
            <person name="Lampietro C."/>
            <person name="Lopez Roques C."/>
            <person name="Donnadieu C."/>
            <person name="Postlethwait J."/>
            <person name="Bobe J."/>
            <person name="Verreycken H."/>
            <person name="Guiguen Y."/>
        </authorList>
    </citation>
    <scope>NUCLEOTIDE SEQUENCE [LARGE SCALE GENOMIC DNA]</scope>
    <source>
        <strain evidence="1">Up_M1</strain>
        <tissue evidence="1">Testis</tissue>
    </source>
</reference>
<keyword evidence="2" id="KW-1185">Reference proteome</keyword>
<name>A0ABD0WGB8_UMBPY</name>
<gene>
    <name evidence="1" type="ORF">UPYG_G00345090</name>
</gene>